<dbReference type="AlphaFoldDB" id="A0A2U1FBF6"/>
<protein>
    <submittedName>
        <fullName evidence="1">Uncharacterized protein</fullName>
    </submittedName>
</protein>
<evidence type="ECO:0000313" key="2">
    <source>
        <dbReference type="Proteomes" id="UP000245462"/>
    </source>
</evidence>
<gene>
    <name evidence="1" type="ORF">C7382_10963</name>
</gene>
<reference evidence="1 2" key="1">
    <citation type="submission" date="2018-04" db="EMBL/GenBank/DDBJ databases">
        <title>Genomic Encyclopedia of Type Strains, Phase IV (KMG-IV): sequencing the most valuable type-strain genomes for metagenomic binning, comparative biology and taxonomic classification.</title>
        <authorList>
            <person name="Goeker M."/>
        </authorList>
    </citation>
    <scope>NUCLEOTIDE SEQUENCE [LARGE SCALE GENOMIC DNA]</scope>
    <source>
        <strain evidence="1 2">DSM 28520</strain>
    </source>
</reference>
<name>A0A2U1FBF6_9PORP</name>
<accession>A0A2U1FBF6</accession>
<sequence length="91" mass="10947">MPLLLYHISFPLNVTMIDTSMLKSSSFLLYSLWEVYTRCYRKDQCHETAYRHYQYGLSIKFQVSPGIRSFCKGFLARYYYLCDIVTFRNKD</sequence>
<dbReference type="Proteomes" id="UP000245462">
    <property type="component" value="Unassembled WGS sequence"/>
</dbReference>
<comment type="caution">
    <text evidence="1">The sequence shown here is derived from an EMBL/GenBank/DDBJ whole genome shotgun (WGS) entry which is preliminary data.</text>
</comment>
<dbReference type="EMBL" id="QEKY01000009">
    <property type="protein sequence ID" value="PVZ09320.1"/>
    <property type="molecule type" value="Genomic_DNA"/>
</dbReference>
<evidence type="ECO:0000313" key="1">
    <source>
        <dbReference type="EMBL" id="PVZ09320.1"/>
    </source>
</evidence>
<keyword evidence="2" id="KW-1185">Reference proteome</keyword>
<organism evidence="1 2">
    <name type="scientific">Porphyromonas loveana</name>
    <dbReference type="NCBI Taxonomy" id="1884669"/>
    <lineage>
        <taxon>Bacteria</taxon>
        <taxon>Pseudomonadati</taxon>
        <taxon>Bacteroidota</taxon>
        <taxon>Bacteroidia</taxon>
        <taxon>Bacteroidales</taxon>
        <taxon>Porphyromonadaceae</taxon>
        <taxon>Porphyromonas</taxon>
    </lineage>
</organism>
<proteinExistence type="predicted"/>